<feature type="transmembrane region" description="Helical" evidence="6">
    <location>
        <begin position="201"/>
        <end position="220"/>
    </location>
</feature>
<keyword evidence="4 6" id="KW-1133">Transmembrane helix</keyword>
<feature type="transmembrane region" description="Helical" evidence="6">
    <location>
        <begin position="164"/>
        <end position="181"/>
    </location>
</feature>
<evidence type="ECO:0000313" key="7">
    <source>
        <dbReference type="EMBL" id="MEN3747815.1"/>
    </source>
</evidence>
<dbReference type="EMBL" id="JBDIZK010000006">
    <property type="protein sequence ID" value="MEN3747815.1"/>
    <property type="molecule type" value="Genomic_DNA"/>
</dbReference>
<feature type="transmembrane region" description="Helical" evidence="6">
    <location>
        <begin position="52"/>
        <end position="74"/>
    </location>
</feature>
<evidence type="ECO:0000256" key="4">
    <source>
        <dbReference type="ARBA" id="ARBA00022989"/>
    </source>
</evidence>
<evidence type="ECO:0000256" key="6">
    <source>
        <dbReference type="SAM" id="Phobius"/>
    </source>
</evidence>
<comment type="subcellular location">
    <subcellularLocation>
        <location evidence="1">Membrane</location>
        <topology evidence="1">Multi-pass membrane protein</topology>
    </subcellularLocation>
</comment>
<keyword evidence="2" id="KW-0813">Transport</keyword>
<dbReference type="SUPFAM" id="SSF103473">
    <property type="entry name" value="MFS general substrate transporter"/>
    <property type="match status" value="2"/>
</dbReference>
<feature type="transmembrane region" description="Helical" evidence="6">
    <location>
        <begin position="489"/>
        <end position="510"/>
    </location>
</feature>
<feature type="transmembrane region" description="Helical" evidence="6">
    <location>
        <begin position="232"/>
        <end position="258"/>
    </location>
</feature>
<protein>
    <submittedName>
        <fullName evidence="7">Permease</fullName>
    </submittedName>
</protein>
<feature type="transmembrane region" description="Helical" evidence="6">
    <location>
        <begin position="389"/>
        <end position="412"/>
    </location>
</feature>
<accession>A0ABV0B8C4</accession>
<evidence type="ECO:0000256" key="1">
    <source>
        <dbReference type="ARBA" id="ARBA00004141"/>
    </source>
</evidence>
<sequence>MIDAKMGGVAAAPPVVQSRGARMALYVLLGFAAGLPFYMFSTILSARLTEHGVALAVIGFFAWVQLLPTFKFVWAPLLDRYDIPGFGRFWGKRRGWIMLSQLGIFTSMLAMAFTSSDASLPLTALFAILLAFWTTTLEVAADAWRIELAPTQQEQGPVAAANLWGYRTAMVAAGSGAMLLADQAGRFSATLGSVGILPGWTSSYLLIAVAAFIPFPILAAMRPDPAHGGGRIVALMTGIAASVLILGLVALGTAAIGWVVLETAGGMGFSSKTNVTPWVLGICMLPFVVMAIALPRIRKAGPDSAIRTSAAIGPYVDFFWRYGFTAIALMAFVSVYRMGDVLALNLSKPMILNLGYTKTEIGLADGLVALIASIVGVGIGGFMTTKLRFAVTLSIGAFFAALGNFGFVWLAHVPKSDLALYIATALDQFGNGMAGAVFVVYLSMLVNPRYPGAQYAFLSGFAFLLSRLLSGAGGAVIERLDAAGYNGFDMFFLASGVISLAALLFLPIVARATPRPDDRP</sequence>
<dbReference type="Gene3D" id="1.20.1250.20">
    <property type="entry name" value="MFS general substrate transporter like domains"/>
    <property type="match status" value="1"/>
</dbReference>
<dbReference type="PANTHER" id="PTHR12778">
    <property type="entry name" value="SOLUTE CARRIER FAMILY 33 ACETYL-COA TRANSPORTER -RELATED"/>
    <property type="match status" value="1"/>
</dbReference>
<evidence type="ECO:0000256" key="3">
    <source>
        <dbReference type="ARBA" id="ARBA00022692"/>
    </source>
</evidence>
<gene>
    <name evidence="7" type="ORF">TPR58_11605</name>
</gene>
<dbReference type="InterPro" id="IPR036259">
    <property type="entry name" value="MFS_trans_sf"/>
</dbReference>
<dbReference type="Proteomes" id="UP001427805">
    <property type="component" value="Unassembled WGS sequence"/>
</dbReference>
<keyword evidence="8" id="KW-1185">Reference proteome</keyword>
<evidence type="ECO:0000313" key="8">
    <source>
        <dbReference type="Proteomes" id="UP001427805"/>
    </source>
</evidence>
<dbReference type="RefSeq" id="WP_346246824.1">
    <property type="nucleotide sequence ID" value="NZ_JBDIZK010000006.1"/>
</dbReference>
<feature type="transmembrane region" description="Helical" evidence="6">
    <location>
        <begin position="24"/>
        <end position="46"/>
    </location>
</feature>
<dbReference type="InterPro" id="IPR004752">
    <property type="entry name" value="AmpG_permease/AT-1"/>
</dbReference>
<feature type="transmembrane region" description="Helical" evidence="6">
    <location>
        <begin position="359"/>
        <end position="382"/>
    </location>
</feature>
<evidence type="ECO:0000256" key="5">
    <source>
        <dbReference type="ARBA" id="ARBA00023136"/>
    </source>
</evidence>
<feature type="transmembrane region" description="Helical" evidence="6">
    <location>
        <begin position="278"/>
        <end position="297"/>
    </location>
</feature>
<feature type="transmembrane region" description="Helical" evidence="6">
    <location>
        <begin position="120"/>
        <end position="144"/>
    </location>
</feature>
<feature type="transmembrane region" description="Helical" evidence="6">
    <location>
        <begin position="455"/>
        <end position="477"/>
    </location>
</feature>
<keyword evidence="5 6" id="KW-0472">Membrane</keyword>
<comment type="caution">
    <text evidence="7">The sequence shown here is derived from an EMBL/GenBank/DDBJ whole genome shotgun (WGS) entry which is preliminary data.</text>
</comment>
<feature type="transmembrane region" description="Helical" evidence="6">
    <location>
        <begin position="95"/>
        <end position="114"/>
    </location>
</feature>
<reference evidence="7 8" key="1">
    <citation type="submission" date="2024-05" db="EMBL/GenBank/DDBJ databases">
        <title>Sphingomonas sp. HF-S3 16S ribosomal RNA gene Genome sequencing and assembly.</title>
        <authorList>
            <person name="Lee H."/>
        </authorList>
    </citation>
    <scope>NUCLEOTIDE SEQUENCE [LARGE SCALE GENOMIC DNA]</scope>
    <source>
        <strain evidence="7 8">HF-S3</strain>
    </source>
</reference>
<keyword evidence="3 6" id="KW-0812">Transmembrane</keyword>
<proteinExistence type="predicted"/>
<evidence type="ECO:0000256" key="2">
    <source>
        <dbReference type="ARBA" id="ARBA00022448"/>
    </source>
</evidence>
<name>A0ABV0B8C4_9SPHN</name>
<feature type="transmembrane region" description="Helical" evidence="6">
    <location>
        <begin position="318"/>
        <end position="339"/>
    </location>
</feature>
<dbReference type="PANTHER" id="PTHR12778:SF10">
    <property type="entry name" value="MAJOR FACILITATOR SUPERFAMILY DOMAIN-CONTAINING PROTEIN 3"/>
    <property type="match status" value="1"/>
</dbReference>
<organism evidence="7 8">
    <name type="scientific">Sphingomonas rustica</name>
    <dbReference type="NCBI Taxonomy" id="3103142"/>
    <lineage>
        <taxon>Bacteria</taxon>
        <taxon>Pseudomonadati</taxon>
        <taxon>Pseudomonadota</taxon>
        <taxon>Alphaproteobacteria</taxon>
        <taxon>Sphingomonadales</taxon>
        <taxon>Sphingomonadaceae</taxon>
        <taxon>Sphingomonas</taxon>
    </lineage>
</organism>
<feature type="transmembrane region" description="Helical" evidence="6">
    <location>
        <begin position="418"/>
        <end position="443"/>
    </location>
</feature>